<dbReference type="AlphaFoldDB" id="A0A2J6PY65"/>
<keyword evidence="2" id="KW-1185">Reference proteome</keyword>
<organism evidence="1 2">
    <name type="scientific">Hyaloscypha hepaticicola</name>
    <dbReference type="NCBI Taxonomy" id="2082293"/>
    <lineage>
        <taxon>Eukaryota</taxon>
        <taxon>Fungi</taxon>
        <taxon>Dikarya</taxon>
        <taxon>Ascomycota</taxon>
        <taxon>Pezizomycotina</taxon>
        <taxon>Leotiomycetes</taxon>
        <taxon>Helotiales</taxon>
        <taxon>Hyaloscyphaceae</taxon>
        <taxon>Hyaloscypha</taxon>
    </lineage>
</organism>
<sequence>MSRCYPKLFIGAIFLFGTLIMQVDWQARSRGARKGLQVSRTLFRLADLEAKVNKNLKHRAKN</sequence>
<evidence type="ECO:0000313" key="2">
    <source>
        <dbReference type="Proteomes" id="UP000235672"/>
    </source>
</evidence>
<dbReference type="Proteomes" id="UP000235672">
    <property type="component" value="Unassembled WGS sequence"/>
</dbReference>
<protein>
    <submittedName>
        <fullName evidence="1">Uncharacterized protein</fullName>
    </submittedName>
</protein>
<name>A0A2J6PY65_9HELO</name>
<reference evidence="1 2" key="1">
    <citation type="submission" date="2016-05" db="EMBL/GenBank/DDBJ databases">
        <title>A degradative enzymes factory behind the ericoid mycorrhizal symbiosis.</title>
        <authorList>
            <consortium name="DOE Joint Genome Institute"/>
            <person name="Martino E."/>
            <person name="Morin E."/>
            <person name="Grelet G."/>
            <person name="Kuo A."/>
            <person name="Kohler A."/>
            <person name="Daghino S."/>
            <person name="Barry K."/>
            <person name="Choi C."/>
            <person name="Cichocki N."/>
            <person name="Clum A."/>
            <person name="Copeland A."/>
            <person name="Hainaut M."/>
            <person name="Haridas S."/>
            <person name="Labutti K."/>
            <person name="Lindquist E."/>
            <person name="Lipzen A."/>
            <person name="Khouja H.-R."/>
            <person name="Murat C."/>
            <person name="Ohm R."/>
            <person name="Olson A."/>
            <person name="Spatafora J."/>
            <person name="Veneault-Fourrey C."/>
            <person name="Henrissat B."/>
            <person name="Grigoriev I."/>
            <person name="Martin F."/>
            <person name="Perotto S."/>
        </authorList>
    </citation>
    <scope>NUCLEOTIDE SEQUENCE [LARGE SCALE GENOMIC DNA]</scope>
    <source>
        <strain evidence="1 2">UAMH 7357</strain>
    </source>
</reference>
<evidence type="ECO:0000313" key="1">
    <source>
        <dbReference type="EMBL" id="PMD18969.1"/>
    </source>
</evidence>
<gene>
    <name evidence="1" type="ORF">NA56DRAFT_706010</name>
</gene>
<proteinExistence type="predicted"/>
<dbReference type="EMBL" id="KZ613491">
    <property type="protein sequence ID" value="PMD18969.1"/>
    <property type="molecule type" value="Genomic_DNA"/>
</dbReference>
<accession>A0A2J6PY65</accession>